<dbReference type="AlphaFoldDB" id="A0A650CQG6"/>
<dbReference type="PANTHER" id="PTHR34535">
    <property type="entry name" value="HYDROGENASE MATURATION FACTOR HYPA"/>
    <property type="match status" value="1"/>
</dbReference>
<proteinExistence type="inferred from homology"/>
<dbReference type="GO" id="GO:0051604">
    <property type="term" value="P:protein maturation"/>
    <property type="evidence" value="ECO:0007669"/>
    <property type="project" value="InterPro"/>
</dbReference>
<evidence type="ECO:0000256" key="3">
    <source>
        <dbReference type="ARBA" id="ARBA00022833"/>
    </source>
</evidence>
<protein>
    <recommendedName>
        <fullName evidence="4">Hydrogenase maturation factor HypA</fullName>
    </recommendedName>
</protein>
<dbReference type="RefSeq" id="WP_156006767.1">
    <property type="nucleotide sequence ID" value="NZ_CP045483.1"/>
</dbReference>
<name>A0A650CQG6_9CREN</name>
<dbReference type="OrthoDB" id="36835at2157"/>
<dbReference type="KEGG" id="sazo:D1868_06725"/>
<feature type="binding site" evidence="4">
    <location>
        <position position="118"/>
    </location>
    <ligand>
        <name>Zn(2+)</name>
        <dbReference type="ChEBI" id="CHEBI:29105"/>
    </ligand>
</feature>
<evidence type="ECO:0000256" key="4">
    <source>
        <dbReference type="HAMAP-Rule" id="MF_00213"/>
    </source>
</evidence>
<dbReference type="GeneID" id="42798750"/>
<keyword evidence="1 4" id="KW-0533">Nickel</keyword>
<dbReference type="InterPro" id="IPR000688">
    <property type="entry name" value="HypA/HybF"/>
</dbReference>
<accession>A0A650CQG6</accession>
<dbReference type="PANTHER" id="PTHR34535:SF3">
    <property type="entry name" value="HYDROGENASE MATURATION FACTOR HYPA"/>
    <property type="match status" value="1"/>
</dbReference>
<comment type="function">
    <text evidence="4">Involved in the maturation of [NiFe] hydrogenases. Required for nickel insertion into the metal center of the hydrogenase.</text>
</comment>
<evidence type="ECO:0000313" key="6">
    <source>
        <dbReference type="Proteomes" id="UP000423396"/>
    </source>
</evidence>
<keyword evidence="3 4" id="KW-0862">Zinc</keyword>
<evidence type="ECO:0000256" key="2">
    <source>
        <dbReference type="ARBA" id="ARBA00022723"/>
    </source>
</evidence>
<feature type="binding site" evidence="4">
    <location>
        <position position="76"/>
    </location>
    <ligand>
        <name>Zn(2+)</name>
        <dbReference type="ChEBI" id="CHEBI:29105"/>
    </ligand>
</feature>
<dbReference type="HAMAP" id="MF_00213">
    <property type="entry name" value="HypA_HybF"/>
    <property type="match status" value="1"/>
</dbReference>
<sequence length="141" mass="15778">MHEWSVGEGILRSVIDWAKENNINSVKRVKVAIPSFTFLEADILKEAYDTLKKGTIAENSVLEISFKDPVFKCRNCGNIFTIREVINEVEKVKDEFGEEYPLHLMSGLAPAFIKCPKCGSNDIEVSSQEIMIKGVEVNGTP</sequence>
<gene>
    <name evidence="4" type="primary">hypA</name>
    <name evidence="5" type="ORF">D1868_06725</name>
</gene>
<dbReference type="Gene3D" id="3.30.2320.80">
    <property type="match status" value="1"/>
</dbReference>
<reference evidence="5 6" key="1">
    <citation type="submission" date="2019-10" db="EMBL/GenBank/DDBJ databases">
        <title>Genome Sequences from Six Type Strain Members of the Archaeal Family Sulfolobaceae: Acidianus ambivalens, Acidianus infernus, Metallosphaera prunae, Stygiolobus azoricus, Sulfolobus metallicus, and Sulfurisphaera ohwakuensis.</title>
        <authorList>
            <person name="Counts J.A."/>
            <person name="Kelly R.M."/>
        </authorList>
    </citation>
    <scope>NUCLEOTIDE SEQUENCE [LARGE SCALE GENOMIC DNA]</scope>
    <source>
        <strain evidence="5 6">FC6</strain>
    </source>
</reference>
<comment type="similarity">
    <text evidence="4">Belongs to the HypA/HybF family.</text>
</comment>
<dbReference type="Proteomes" id="UP000423396">
    <property type="component" value="Chromosome"/>
</dbReference>
<keyword evidence="6" id="KW-1185">Reference proteome</keyword>
<dbReference type="GO" id="GO:0008270">
    <property type="term" value="F:zinc ion binding"/>
    <property type="evidence" value="ECO:0007669"/>
    <property type="project" value="UniProtKB-UniRule"/>
</dbReference>
<organism evidence="5 6">
    <name type="scientific">Stygiolobus azoricus</name>
    <dbReference type="NCBI Taxonomy" id="41675"/>
    <lineage>
        <taxon>Archaea</taxon>
        <taxon>Thermoproteota</taxon>
        <taxon>Thermoprotei</taxon>
        <taxon>Sulfolobales</taxon>
        <taxon>Sulfolobaceae</taxon>
        <taxon>Stygiolobus</taxon>
    </lineage>
</organism>
<dbReference type="EMBL" id="CP045483">
    <property type="protein sequence ID" value="QGR19717.1"/>
    <property type="molecule type" value="Genomic_DNA"/>
</dbReference>
<feature type="binding site" evidence="4">
    <location>
        <position position="115"/>
    </location>
    <ligand>
        <name>Zn(2+)</name>
        <dbReference type="ChEBI" id="CHEBI:29105"/>
    </ligand>
</feature>
<feature type="binding site" evidence="4">
    <location>
        <position position="73"/>
    </location>
    <ligand>
        <name>Zn(2+)</name>
        <dbReference type="ChEBI" id="CHEBI:29105"/>
    </ligand>
</feature>
<feature type="binding site" evidence="4">
    <location>
        <position position="2"/>
    </location>
    <ligand>
        <name>Ni(2+)</name>
        <dbReference type="ChEBI" id="CHEBI:49786"/>
    </ligand>
</feature>
<dbReference type="PIRSF" id="PIRSF004761">
    <property type="entry name" value="Hydrgn_mat_HypA"/>
    <property type="match status" value="1"/>
</dbReference>
<evidence type="ECO:0000313" key="5">
    <source>
        <dbReference type="EMBL" id="QGR19717.1"/>
    </source>
</evidence>
<dbReference type="Pfam" id="PF01155">
    <property type="entry name" value="HypA"/>
    <property type="match status" value="1"/>
</dbReference>
<dbReference type="GO" id="GO:0016151">
    <property type="term" value="F:nickel cation binding"/>
    <property type="evidence" value="ECO:0007669"/>
    <property type="project" value="UniProtKB-UniRule"/>
</dbReference>
<keyword evidence="2 4" id="KW-0479">Metal-binding</keyword>
<evidence type="ECO:0000256" key="1">
    <source>
        <dbReference type="ARBA" id="ARBA00022596"/>
    </source>
</evidence>